<feature type="non-terminal residue" evidence="2">
    <location>
        <position position="1"/>
    </location>
</feature>
<dbReference type="AlphaFoldDB" id="A0AAV5S8G1"/>
<sequence>LFSSERYIRRTRVNREALSPVLHQHFEKMTTDSQILTKPDAEPEKKMEEGKDEKEEMKERMEYLKEKHEDLRSINIEIVRQVNGMKKRLEAVGVESAVAAEAEQKDSKSCCLSMCDTIEKEIKTLEEKNDTLRKHSHSMVDEINVLEKQYVTIVYGDETDGKKKKKDEKKE</sequence>
<dbReference type="EMBL" id="BTSX01000001">
    <property type="protein sequence ID" value="GMS79317.1"/>
    <property type="molecule type" value="Genomic_DNA"/>
</dbReference>
<proteinExistence type="predicted"/>
<accession>A0AAV5S8G1</accession>
<name>A0AAV5S8G1_9BILA</name>
<gene>
    <name evidence="2" type="ORF">PENTCL1PPCAC_1492</name>
</gene>
<evidence type="ECO:0000313" key="3">
    <source>
        <dbReference type="Proteomes" id="UP001432027"/>
    </source>
</evidence>
<keyword evidence="3" id="KW-1185">Reference proteome</keyword>
<dbReference type="Proteomes" id="UP001432027">
    <property type="component" value="Unassembled WGS sequence"/>
</dbReference>
<feature type="region of interest" description="Disordered" evidence="1">
    <location>
        <begin position="29"/>
        <end position="58"/>
    </location>
</feature>
<protein>
    <submittedName>
        <fullName evidence="2">Uncharacterized protein</fullName>
    </submittedName>
</protein>
<evidence type="ECO:0000313" key="2">
    <source>
        <dbReference type="EMBL" id="GMS79317.1"/>
    </source>
</evidence>
<evidence type="ECO:0000256" key="1">
    <source>
        <dbReference type="SAM" id="MobiDB-lite"/>
    </source>
</evidence>
<feature type="non-terminal residue" evidence="2">
    <location>
        <position position="171"/>
    </location>
</feature>
<feature type="compositionally biased region" description="Basic and acidic residues" evidence="1">
    <location>
        <begin position="39"/>
        <end position="58"/>
    </location>
</feature>
<reference evidence="2" key="1">
    <citation type="submission" date="2023-10" db="EMBL/GenBank/DDBJ databases">
        <title>Genome assembly of Pristionchus species.</title>
        <authorList>
            <person name="Yoshida K."/>
            <person name="Sommer R.J."/>
        </authorList>
    </citation>
    <scope>NUCLEOTIDE SEQUENCE</scope>
    <source>
        <strain evidence="2">RS0144</strain>
    </source>
</reference>
<comment type="caution">
    <text evidence="2">The sequence shown here is derived from an EMBL/GenBank/DDBJ whole genome shotgun (WGS) entry which is preliminary data.</text>
</comment>
<organism evidence="2 3">
    <name type="scientific">Pristionchus entomophagus</name>
    <dbReference type="NCBI Taxonomy" id="358040"/>
    <lineage>
        <taxon>Eukaryota</taxon>
        <taxon>Metazoa</taxon>
        <taxon>Ecdysozoa</taxon>
        <taxon>Nematoda</taxon>
        <taxon>Chromadorea</taxon>
        <taxon>Rhabditida</taxon>
        <taxon>Rhabditina</taxon>
        <taxon>Diplogasteromorpha</taxon>
        <taxon>Diplogasteroidea</taxon>
        <taxon>Neodiplogasteridae</taxon>
        <taxon>Pristionchus</taxon>
    </lineage>
</organism>